<accession>A0A4V3V017</accession>
<dbReference type="SUPFAM" id="SSF54427">
    <property type="entry name" value="NTF2-like"/>
    <property type="match status" value="1"/>
</dbReference>
<dbReference type="OrthoDB" id="122531at2"/>
<dbReference type="Gene3D" id="3.10.450.50">
    <property type="match status" value="1"/>
</dbReference>
<reference evidence="1 2" key="1">
    <citation type="submission" date="2019-04" db="EMBL/GenBank/DDBJ databases">
        <title>Draft genome sequence of Gemmobacter aestuarii sp. nov.</title>
        <authorList>
            <person name="Hameed A."/>
            <person name="Lin S.-Y."/>
            <person name="Shahina M."/>
            <person name="Lai W.-A."/>
            <person name="Young C.-C."/>
        </authorList>
    </citation>
    <scope>NUCLEOTIDE SEQUENCE [LARGE SCALE GENOMIC DNA]</scope>
    <source>
        <strain evidence="1 2">CC-PW-75</strain>
    </source>
</reference>
<proteinExistence type="predicted"/>
<comment type="caution">
    <text evidence="1">The sequence shown here is derived from an EMBL/GenBank/DDBJ whole genome shotgun (WGS) entry which is preliminary data.</text>
</comment>
<evidence type="ECO:0000313" key="2">
    <source>
        <dbReference type="Proteomes" id="UP000309450"/>
    </source>
</evidence>
<dbReference type="EMBL" id="SSND01000006">
    <property type="protein sequence ID" value="THD81204.1"/>
    <property type="molecule type" value="Genomic_DNA"/>
</dbReference>
<organism evidence="1 2">
    <name type="scientific">Aliigemmobacter aestuarii</name>
    <dbReference type="NCBI Taxonomy" id="1445661"/>
    <lineage>
        <taxon>Bacteria</taxon>
        <taxon>Pseudomonadati</taxon>
        <taxon>Pseudomonadota</taxon>
        <taxon>Alphaproteobacteria</taxon>
        <taxon>Rhodobacterales</taxon>
        <taxon>Paracoccaceae</taxon>
        <taxon>Aliigemmobacter</taxon>
    </lineage>
</organism>
<gene>
    <name evidence="1" type="ORF">E7811_17200</name>
</gene>
<keyword evidence="2" id="KW-1185">Reference proteome</keyword>
<dbReference type="RefSeq" id="WP_136395917.1">
    <property type="nucleotide sequence ID" value="NZ_SSND01000006.1"/>
</dbReference>
<protein>
    <submittedName>
        <fullName evidence="1">DUF4440 domain-containing protein</fullName>
    </submittedName>
</protein>
<dbReference type="AlphaFoldDB" id="A0A4V3V017"/>
<evidence type="ECO:0000313" key="1">
    <source>
        <dbReference type="EMBL" id="THD81204.1"/>
    </source>
</evidence>
<sequence length="132" mass="13852">MTAHALQSPEDFPRTFASLWGARDAEGLSALLVEDADMLTLSGAVCEGRKEIAATLAGEFAGSFARSRLVTGKARLRPIGPGAGVLHQRFVLSGLVDHEGRDMGRIGALMTAVLIATQEGWRAVSLTFAATG</sequence>
<name>A0A4V3V017_9RHOB</name>
<dbReference type="Proteomes" id="UP000309450">
    <property type="component" value="Unassembled WGS sequence"/>
</dbReference>
<dbReference type="InterPro" id="IPR032710">
    <property type="entry name" value="NTF2-like_dom_sf"/>
</dbReference>